<organism evidence="4">
    <name type="scientific">Angiostrongylus costaricensis</name>
    <name type="common">Nematode worm</name>
    <dbReference type="NCBI Taxonomy" id="334426"/>
    <lineage>
        <taxon>Eukaryota</taxon>
        <taxon>Metazoa</taxon>
        <taxon>Ecdysozoa</taxon>
        <taxon>Nematoda</taxon>
        <taxon>Chromadorea</taxon>
        <taxon>Rhabditida</taxon>
        <taxon>Rhabditina</taxon>
        <taxon>Rhabditomorpha</taxon>
        <taxon>Strongyloidea</taxon>
        <taxon>Metastrongylidae</taxon>
        <taxon>Angiostrongylus</taxon>
    </lineage>
</organism>
<evidence type="ECO:0000256" key="1">
    <source>
        <dbReference type="SAM" id="Phobius"/>
    </source>
</evidence>
<dbReference type="STRING" id="334426.A0A158PG39"/>
<dbReference type="OrthoDB" id="10047121at2759"/>
<evidence type="ECO:0000313" key="2">
    <source>
        <dbReference type="EMBL" id="VDM56362.1"/>
    </source>
</evidence>
<reference evidence="4" key="1">
    <citation type="submission" date="2016-04" db="UniProtKB">
        <authorList>
            <consortium name="WormBaseParasite"/>
        </authorList>
    </citation>
    <scope>IDENTIFICATION</scope>
</reference>
<feature type="transmembrane region" description="Helical" evidence="1">
    <location>
        <begin position="81"/>
        <end position="101"/>
    </location>
</feature>
<proteinExistence type="predicted"/>
<name>A0A158PG39_ANGCS</name>
<sequence>MVWKVLRSNKRGLAMGQRLAPSLAIAFMSKVRAPVTDLGPLLYCRFGRRTLMLWLGFFNIVSLMLFVVFEQLSSLFEPLKWGCIVAMTLFGITYGTVAISWKTAHNQPPPCRRLESTSIFERQLLNPYENRNKPVCTAVLGESSCGALLCKHLATDVFYGGCKAFTVTVSDFTEMDKFIVEPITYRLAVAKAFRGVPHAANCGLNGDYRERKHNKTALRLLALTISGIYSIRRDEGRKNGDGDELDTIGETPHTEGVLVASTVYFAKDAKTVEFVLDLSAAMLLFPAVCHKFSVARRLKELKKL</sequence>
<feature type="transmembrane region" description="Helical" evidence="1">
    <location>
        <begin position="51"/>
        <end position="69"/>
    </location>
</feature>
<keyword evidence="1" id="KW-0812">Transmembrane</keyword>
<gene>
    <name evidence="2" type="ORF">ACOC_LOCUS4777</name>
</gene>
<dbReference type="AlphaFoldDB" id="A0A158PG39"/>
<evidence type="ECO:0000313" key="4">
    <source>
        <dbReference type="WBParaSite" id="ACOC_0000477601-mRNA-1"/>
    </source>
</evidence>
<evidence type="ECO:0000313" key="3">
    <source>
        <dbReference type="Proteomes" id="UP000267027"/>
    </source>
</evidence>
<protein>
    <submittedName>
        <fullName evidence="2 4">Uncharacterized protein</fullName>
    </submittedName>
</protein>
<dbReference type="Gene3D" id="1.20.1250.20">
    <property type="entry name" value="MFS general substrate transporter like domains"/>
    <property type="match status" value="1"/>
</dbReference>
<keyword evidence="1" id="KW-0472">Membrane</keyword>
<dbReference type="WBParaSite" id="ACOC_0000477601-mRNA-1">
    <property type="protein sequence ID" value="ACOC_0000477601-mRNA-1"/>
    <property type="gene ID" value="ACOC_0000477601"/>
</dbReference>
<keyword evidence="1" id="KW-1133">Transmembrane helix</keyword>
<dbReference type="InterPro" id="IPR036259">
    <property type="entry name" value="MFS_trans_sf"/>
</dbReference>
<accession>A0A158PG39</accession>
<reference evidence="2 3" key="2">
    <citation type="submission" date="2018-11" db="EMBL/GenBank/DDBJ databases">
        <authorList>
            <consortium name="Pathogen Informatics"/>
        </authorList>
    </citation>
    <scope>NUCLEOTIDE SEQUENCE [LARGE SCALE GENOMIC DNA]</scope>
    <source>
        <strain evidence="2 3">Costa Rica</strain>
    </source>
</reference>
<keyword evidence="3" id="KW-1185">Reference proteome</keyword>
<dbReference type="EMBL" id="UYYA01003829">
    <property type="protein sequence ID" value="VDM56362.1"/>
    <property type="molecule type" value="Genomic_DNA"/>
</dbReference>
<dbReference type="Proteomes" id="UP000267027">
    <property type="component" value="Unassembled WGS sequence"/>
</dbReference>